<proteinExistence type="predicted"/>
<keyword evidence="3" id="KW-1185">Reference proteome</keyword>
<organism evidence="2 3">
    <name type="scientific">Catenuloplanes nepalensis</name>
    <dbReference type="NCBI Taxonomy" id="587533"/>
    <lineage>
        <taxon>Bacteria</taxon>
        <taxon>Bacillati</taxon>
        <taxon>Actinomycetota</taxon>
        <taxon>Actinomycetes</taxon>
        <taxon>Micromonosporales</taxon>
        <taxon>Micromonosporaceae</taxon>
        <taxon>Catenuloplanes</taxon>
    </lineage>
</organism>
<feature type="domain" description="Aminoglycoside phosphotransferase" evidence="1">
    <location>
        <begin position="61"/>
        <end position="263"/>
    </location>
</feature>
<dbReference type="EMBL" id="JAUSRA010000001">
    <property type="protein sequence ID" value="MDP9795517.1"/>
    <property type="molecule type" value="Genomic_DNA"/>
</dbReference>
<protein>
    <recommendedName>
        <fullName evidence="1">Aminoglycoside phosphotransferase domain-containing protein</fullName>
    </recommendedName>
</protein>
<name>A0ABT9MVP0_9ACTN</name>
<dbReference type="RefSeq" id="WP_306831411.1">
    <property type="nucleotide sequence ID" value="NZ_JAUSRA010000001.1"/>
</dbReference>
<dbReference type="SUPFAM" id="SSF56112">
    <property type="entry name" value="Protein kinase-like (PK-like)"/>
    <property type="match status" value="1"/>
</dbReference>
<gene>
    <name evidence="2" type="ORF">J2S43_004029</name>
</gene>
<dbReference type="Pfam" id="PF01636">
    <property type="entry name" value="APH"/>
    <property type="match status" value="1"/>
</dbReference>
<comment type="caution">
    <text evidence="2">The sequence shown here is derived from an EMBL/GenBank/DDBJ whole genome shotgun (WGS) entry which is preliminary data.</text>
</comment>
<evidence type="ECO:0000259" key="1">
    <source>
        <dbReference type="Pfam" id="PF01636"/>
    </source>
</evidence>
<sequence>MDNDWHDPGWISAAHAWIRERLDALGTPATGPIEEIRARPWSVTHRVPTTAGPRWFKANTVDCRYEAALAGALGHRLPDRVLVPLAVDVTRGWLLTPDAGQTLRDTLSAGDPGARLTRWPEMLRAYAALQREAMPHADELLALGVPDHRPEVLPEQLAALLADPGVRAGLGPSRHAAVSAVVPAFAEWCAELAASGLPATVQHDDLTDANVFPGPPYRFFDWGDAGVAHPFGSLLVALSFAGHSLGVRAGAPELARLRDEYLSEWPGDPAALRRAATLAGRVTRVSRAMSWRRALRGAALPVHDDFSTAVADWLGELTAPDVV</sequence>
<dbReference type="InterPro" id="IPR002575">
    <property type="entry name" value="Aminoglycoside_PTrfase"/>
</dbReference>
<evidence type="ECO:0000313" key="3">
    <source>
        <dbReference type="Proteomes" id="UP001240984"/>
    </source>
</evidence>
<evidence type="ECO:0000313" key="2">
    <source>
        <dbReference type="EMBL" id="MDP9795517.1"/>
    </source>
</evidence>
<accession>A0ABT9MVP0</accession>
<reference evidence="2 3" key="1">
    <citation type="submission" date="2023-07" db="EMBL/GenBank/DDBJ databases">
        <title>Sequencing the genomes of 1000 actinobacteria strains.</title>
        <authorList>
            <person name="Klenk H.-P."/>
        </authorList>
    </citation>
    <scope>NUCLEOTIDE SEQUENCE [LARGE SCALE GENOMIC DNA]</scope>
    <source>
        <strain evidence="2 3">DSM 44710</strain>
    </source>
</reference>
<dbReference type="Proteomes" id="UP001240984">
    <property type="component" value="Unassembled WGS sequence"/>
</dbReference>
<dbReference type="InterPro" id="IPR011009">
    <property type="entry name" value="Kinase-like_dom_sf"/>
</dbReference>